<dbReference type="InterPro" id="IPR011006">
    <property type="entry name" value="CheY-like_superfamily"/>
</dbReference>
<protein>
    <submittedName>
        <fullName evidence="3">Response regulator</fullName>
    </submittedName>
</protein>
<evidence type="ECO:0000256" key="1">
    <source>
        <dbReference type="PROSITE-ProRule" id="PRU00169"/>
    </source>
</evidence>
<keyword evidence="1" id="KW-0597">Phosphoprotein</keyword>
<dbReference type="Gene3D" id="3.40.50.2300">
    <property type="match status" value="1"/>
</dbReference>
<organism evidence="3 4">
    <name type="scientific">Dyadobacter endophyticus</name>
    <dbReference type="NCBI Taxonomy" id="1749036"/>
    <lineage>
        <taxon>Bacteria</taxon>
        <taxon>Pseudomonadati</taxon>
        <taxon>Bacteroidota</taxon>
        <taxon>Cytophagia</taxon>
        <taxon>Cytophagales</taxon>
        <taxon>Spirosomataceae</taxon>
        <taxon>Dyadobacter</taxon>
    </lineage>
</organism>
<dbReference type="PROSITE" id="PS50110">
    <property type="entry name" value="RESPONSE_REGULATORY"/>
    <property type="match status" value="1"/>
</dbReference>
<dbReference type="EMBL" id="BMIA01000003">
    <property type="protein sequence ID" value="GGH47761.1"/>
    <property type="molecule type" value="Genomic_DNA"/>
</dbReference>
<dbReference type="RefSeq" id="WP_188937031.1">
    <property type="nucleotide sequence ID" value="NZ_BMIA01000003.1"/>
</dbReference>
<evidence type="ECO:0000259" key="2">
    <source>
        <dbReference type="PROSITE" id="PS50110"/>
    </source>
</evidence>
<dbReference type="SUPFAM" id="SSF52172">
    <property type="entry name" value="CheY-like"/>
    <property type="match status" value="1"/>
</dbReference>
<evidence type="ECO:0000313" key="3">
    <source>
        <dbReference type="EMBL" id="GGH47761.1"/>
    </source>
</evidence>
<dbReference type="PANTHER" id="PTHR44520:SF2">
    <property type="entry name" value="RESPONSE REGULATOR RCP1"/>
    <property type="match status" value="1"/>
</dbReference>
<feature type="domain" description="Response regulatory" evidence="2">
    <location>
        <begin position="8"/>
        <end position="128"/>
    </location>
</feature>
<sequence length="147" mass="16297">MSFLTLTRILLADDDHDDTFLFREALEQVPVETRLSVAENGAQLLQLMKGADAKPDIIFLDMNMPVKNGLECLEEIRGTAGYEQVPVVILSTSVAQYLWESAYKGGANLYIQKPTSFKGLIEILKMCLLEKAGTAMPVGLEQFLITN</sequence>
<dbReference type="PANTHER" id="PTHR44520">
    <property type="entry name" value="RESPONSE REGULATOR RCP1-RELATED"/>
    <property type="match status" value="1"/>
</dbReference>
<name>A0ABQ1Z520_9BACT</name>
<accession>A0ABQ1Z520</accession>
<reference evidence="4" key="1">
    <citation type="journal article" date="2019" name="Int. J. Syst. Evol. Microbiol.">
        <title>The Global Catalogue of Microorganisms (GCM) 10K type strain sequencing project: providing services to taxonomists for standard genome sequencing and annotation.</title>
        <authorList>
            <consortium name="The Broad Institute Genomics Platform"/>
            <consortium name="The Broad Institute Genome Sequencing Center for Infectious Disease"/>
            <person name="Wu L."/>
            <person name="Ma J."/>
        </authorList>
    </citation>
    <scope>NUCLEOTIDE SEQUENCE [LARGE SCALE GENOMIC DNA]</scope>
    <source>
        <strain evidence="4">CGMCC 1.15288</strain>
    </source>
</reference>
<keyword evidence="4" id="KW-1185">Reference proteome</keyword>
<gene>
    <name evidence="3" type="ORF">GCM10007423_48470</name>
</gene>
<feature type="modified residue" description="4-aspartylphosphate" evidence="1">
    <location>
        <position position="61"/>
    </location>
</feature>
<dbReference type="Pfam" id="PF00072">
    <property type="entry name" value="Response_reg"/>
    <property type="match status" value="1"/>
</dbReference>
<evidence type="ECO:0000313" key="4">
    <source>
        <dbReference type="Proteomes" id="UP000600214"/>
    </source>
</evidence>
<comment type="caution">
    <text evidence="3">The sequence shown here is derived from an EMBL/GenBank/DDBJ whole genome shotgun (WGS) entry which is preliminary data.</text>
</comment>
<dbReference type="Proteomes" id="UP000600214">
    <property type="component" value="Unassembled WGS sequence"/>
</dbReference>
<dbReference type="SMART" id="SM00448">
    <property type="entry name" value="REC"/>
    <property type="match status" value="1"/>
</dbReference>
<proteinExistence type="predicted"/>
<dbReference type="InterPro" id="IPR001789">
    <property type="entry name" value="Sig_transdc_resp-reg_receiver"/>
</dbReference>
<dbReference type="InterPro" id="IPR052893">
    <property type="entry name" value="TCS_response_regulator"/>
</dbReference>